<feature type="chain" id="PRO_5046800156" description="Secreted protein" evidence="1">
    <location>
        <begin position="21"/>
        <end position="98"/>
    </location>
</feature>
<keyword evidence="3" id="KW-1185">Reference proteome</keyword>
<protein>
    <recommendedName>
        <fullName evidence="4">Secreted protein</fullName>
    </recommendedName>
</protein>
<name>A0ABY4C9U7_9BACT</name>
<keyword evidence="1" id="KW-0732">Signal</keyword>
<evidence type="ECO:0000256" key="1">
    <source>
        <dbReference type="SAM" id="SignalP"/>
    </source>
</evidence>
<accession>A0ABY4C9U7</accession>
<dbReference type="RefSeq" id="WP_243536866.1">
    <property type="nucleotide sequence ID" value="NZ_CP093442.1"/>
</dbReference>
<evidence type="ECO:0000313" key="3">
    <source>
        <dbReference type="Proteomes" id="UP000830116"/>
    </source>
</evidence>
<evidence type="ECO:0000313" key="2">
    <source>
        <dbReference type="EMBL" id="UOF00692.1"/>
    </source>
</evidence>
<sequence>MKKGLLVLAASLLLPISSFAWIPNMQFQITHYNAVVQVINTTPYNAYCQGYVYGQTQMGSLVNSWFASYVPAGGYAYAYVYTSYPSYFVNAWAQINCQ</sequence>
<organism evidence="2 3">
    <name type="scientific">Bdellovibrio reynosensis</name>
    <dbReference type="NCBI Taxonomy" id="2835041"/>
    <lineage>
        <taxon>Bacteria</taxon>
        <taxon>Pseudomonadati</taxon>
        <taxon>Bdellovibrionota</taxon>
        <taxon>Bdellovibrionia</taxon>
        <taxon>Bdellovibrionales</taxon>
        <taxon>Pseudobdellovibrionaceae</taxon>
        <taxon>Bdellovibrio</taxon>
    </lineage>
</organism>
<gene>
    <name evidence="2" type="ORF">MNR06_13390</name>
</gene>
<dbReference type="EMBL" id="CP093442">
    <property type="protein sequence ID" value="UOF00692.1"/>
    <property type="molecule type" value="Genomic_DNA"/>
</dbReference>
<dbReference type="Proteomes" id="UP000830116">
    <property type="component" value="Chromosome"/>
</dbReference>
<evidence type="ECO:0008006" key="4">
    <source>
        <dbReference type="Google" id="ProtNLM"/>
    </source>
</evidence>
<feature type="signal peptide" evidence="1">
    <location>
        <begin position="1"/>
        <end position="20"/>
    </location>
</feature>
<reference evidence="2" key="1">
    <citation type="submission" date="2022-03" db="EMBL/GenBank/DDBJ databases">
        <title>Genome Identification and Characterization of new species Bdellovibrio reynosense LBG001 sp. nov. from a Mexico soil sample.</title>
        <authorList>
            <person name="Camilli A."/>
            <person name="Ajao Y."/>
            <person name="Guo X."/>
        </authorList>
    </citation>
    <scope>NUCLEOTIDE SEQUENCE</scope>
    <source>
        <strain evidence="2">LBG001</strain>
    </source>
</reference>
<proteinExistence type="predicted"/>